<keyword evidence="5" id="KW-0132">Cell division</keyword>
<dbReference type="EMBL" id="JBFCZG010000008">
    <property type="protein sequence ID" value="KAL3419370.1"/>
    <property type="molecule type" value="Genomic_DNA"/>
</dbReference>
<keyword evidence="7 11" id="KW-0175">Coiled coil</keyword>
<dbReference type="PANTHER" id="PTHR18937">
    <property type="entry name" value="STRUCTURAL MAINTENANCE OF CHROMOSOMES SMC FAMILY MEMBER"/>
    <property type="match status" value="1"/>
</dbReference>
<protein>
    <recommendedName>
        <fullName evidence="10">Structural maintenance of chromosomes protein</fullName>
    </recommendedName>
</protein>
<gene>
    <name evidence="14" type="ORF">PVAG01_09592</name>
</gene>
<dbReference type="Pfam" id="PF06470">
    <property type="entry name" value="SMC_hinge"/>
    <property type="match status" value="1"/>
</dbReference>
<evidence type="ECO:0000256" key="6">
    <source>
        <dbReference type="ARBA" id="ARBA00022776"/>
    </source>
</evidence>
<dbReference type="SMART" id="SM00968">
    <property type="entry name" value="SMC_hinge"/>
    <property type="match status" value="1"/>
</dbReference>
<feature type="coiled-coil region" evidence="11">
    <location>
        <begin position="196"/>
        <end position="398"/>
    </location>
</feature>
<feature type="region of interest" description="Disordered" evidence="12">
    <location>
        <begin position="78"/>
        <end position="110"/>
    </location>
</feature>
<evidence type="ECO:0000256" key="2">
    <source>
        <dbReference type="ARBA" id="ARBA00004286"/>
    </source>
</evidence>
<accession>A0ABR4P7V0</accession>
<sequence>MGKLIRLELFNFKSYKGHHTLLFGDSYFTSIIGPNGSGKSNSMDAISFVLGIKSSHLRSAHLRDLVYRGRVLKTSKINDDGSAATPAAAGDGEGSDQETQSQRPGRTDPKSAWVMAVYEDDAGDEQKWKRSITNQGASEYRINDRVVTAVQYNDALEAENILIKARNFLVFQGDVEAIASQSPKDLTRLIEQISGSLDLKADYERLQQESEQAAENQNYNLHRRRGINSEIKQYQEQKKEAENFQNKAEERDRAIVTHILWKLYHFQRVMEESSASILEHQENLKEYRRGVEKYEKSLNDARNDQARVSKDVGKVERNIKRKEKEIEEKENSLVPIDEKVDQTNARIEKIRKRVDAVTKERDQQSIQIDAAKKELNKVERAEKQFEVQRQEMLKQQGKQLSEADFKEYNTLRSQVVTRTAKNQSQLDQFLRQAKTDEVTVNSLKGRVESSEAAIATLEGEVDGLRDRKEATQDLIKQITSEIATKKTEFNHLQSNRVQTNQKRTELEEKIQGILKKLDEANDGRRQNDKEARTKEVVTSLKRIFPGVRGRVGELCKPKQKKFDEAVITALGRDFDSVIVDTEKTGSECVQYLKDQRLGPMTFIPLDNIKVNTVNSTLKSLSKARLTIDTIDFDSSLERAMSYACGTSIVCDDLPTAKHICYDRKIQVKAVTLEGFVIHKAGLMTGGRGPEGKGNKRKFEEHDVQNLQKQFEKYKAEIEALPKVSRRGAAEETLQNELAGLDQRLTYAKSELAAFERNIISKRRELDHDKAQLREWRPRYEEKLAALESTRSKVAEYRAAVARVEDEVFSDFCQRLGYTDIRAYEAQQGSLEQEAAQKKADFEKQKQTLKSQLNWETSRHEEAKGRLKEVHDQIARAENDIEAYRAEKEALENAIDEDRAAQTILEDELHKLKEKLASKTDKVTAARNELQKRSKEIDNRTKAISALETEAQRSSAGRYGLLRRCKLEQIAIPLADGSKKLDSLPVDENVLQADPDAMDVDDGDEPDEVTNDYGIDIDFDELEDDLKKPDEEDIEEQLQEKVASLASELEKLNPNMRAIDRLEGVETRLKSTEKDFEDARKAAKTTRDAFNEVKEKRFDLFSKAFTHISEQISSVYKDLTRSATFPLGGQAYLDIEDSDAPYLSGIKYHAMPPLKRFRDMEHLSGGEKTMAALALLFAVHSYQPSPFFVLDEVDAALDNANVEKIKNYISEHAGPGMQFIVISLKTGLFQGSESLVGVFRDQEANSSKTLTLDLRKYV</sequence>
<evidence type="ECO:0000313" key="15">
    <source>
        <dbReference type="Proteomes" id="UP001629113"/>
    </source>
</evidence>
<evidence type="ECO:0000256" key="9">
    <source>
        <dbReference type="ARBA" id="ARBA00023306"/>
    </source>
</evidence>
<evidence type="ECO:0000256" key="3">
    <source>
        <dbReference type="ARBA" id="ARBA00005597"/>
    </source>
</evidence>
<dbReference type="Gene3D" id="3.30.70.1620">
    <property type="match status" value="1"/>
</dbReference>
<evidence type="ECO:0000256" key="7">
    <source>
        <dbReference type="ARBA" id="ARBA00023054"/>
    </source>
</evidence>
<evidence type="ECO:0000313" key="14">
    <source>
        <dbReference type="EMBL" id="KAL3419370.1"/>
    </source>
</evidence>
<dbReference type="Gene3D" id="1.20.1060.20">
    <property type="match status" value="1"/>
</dbReference>
<dbReference type="Pfam" id="PF02463">
    <property type="entry name" value="SMC_N"/>
    <property type="match status" value="1"/>
</dbReference>
<dbReference type="Gene3D" id="3.40.50.300">
    <property type="entry name" value="P-loop containing nucleotide triphosphate hydrolases"/>
    <property type="match status" value="2"/>
</dbReference>
<feature type="coiled-coil region" evidence="11">
    <location>
        <begin position="440"/>
        <end position="523"/>
    </location>
</feature>
<reference evidence="14 15" key="1">
    <citation type="submission" date="2024-06" db="EMBL/GenBank/DDBJ databases">
        <title>Complete genome of Phlyctema vagabunda strain 19-DSS-EL-015.</title>
        <authorList>
            <person name="Fiorenzani C."/>
        </authorList>
    </citation>
    <scope>NUCLEOTIDE SEQUENCE [LARGE SCALE GENOMIC DNA]</scope>
    <source>
        <strain evidence="14 15">19-DSS-EL-015</strain>
    </source>
</reference>
<keyword evidence="9" id="KW-0131">Cell cycle</keyword>
<comment type="similarity">
    <text evidence="3">Belongs to the SMC family. SMC1 subfamily.</text>
</comment>
<comment type="subcellular location">
    <subcellularLocation>
        <location evidence="2">Chromosome</location>
    </subcellularLocation>
    <subcellularLocation>
        <location evidence="1 10">Nucleus</location>
    </subcellularLocation>
</comment>
<comment type="caution">
    <text evidence="14">The sequence shown here is derived from an EMBL/GenBank/DDBJ whole genome shotgun (WGS) entry which is preliminary data.</text>
</comment>
<dbReference type="PIRSF" id="PIRSF005719">
    <property type="entry name" value="SMC"/>
    <property type="match status" value="1"/>
</dbReference>
<evidence type="ECO:0000256" key="1">
    <source>
        <dbReference type="ARBA" id="ARBA00004123"/>
    </source>
</evidence>
<evidence type="ECO:0000256" key="4">
    <source>
        <dbReference type="ARBA" id="ARBA00022454"/>
    </source>
</evidence>
<dbReference type="Proteomes" id="UP001629113">
    <property type="component" value="Unassembled WGS sequence"/>
</dbReference>
<evidence type="ECO:0000256" key="11">
    <source>
        <dbReference type="SAM" id="Coils"/>
    </source>
</evidence>
<dbReference type="InterPro" id="IPR024704">
    <property type="entry name" value="SMC"/>
</dbReference>
<evidence type="ECO:0000256" key="8">
    <source>
        <dbReference type="ARBA" id="ARBA00023242"/>
    </source>
</evidence>
<dbReference type="SUPFAM" id="SSF52540">
    <property type="entry name" value="P-loop containing nucleoside triphosphate hydrolases"/>
    <property type="match status" value="1"/>
</dbReference>
<keyword evidence="6" id="KW-0498">Mitosis</keyword>
<dbReference type="CDD" id="cd03275">
    <property type="entry name" value="ABC_SMC1_euk"/>
    <property type="match status" value="2"/>
</dbReference>
<feature type="coiled-coil region" evidence="11">
    <location>
        <begin position="696"/>
        <end position="723"/>
    </location>
</feature>
<feature type="coiled-coil region" evidence="11">
    <location>
        <begin position="786"/>
        <end position="928"/>
    </location>
</feature>
<evidence type="ECO:0000256" key="5">
    <source>
        <dbReference type="ARBA" id="ARBA00022618"/>
    </source>
</evidence>
<dbReference type="InterPro" id="IPR027417">
    <property type="entry name" value="P-loop_NTPase"/>
</dbReference>
<keyword evidence="4" id="KW-0158">Chromosome</keyword>
<dbReference type="PANTHER" id="PTHR18937:SF12">
    <property type="entry name" value="STRUCTURAL MAINTENANCE OF CHROMOSOMES PROTEIN"/>
    <property type="match status" value="1"/>
</dbReference>
<dbReference type="SUPFAM" id="SSF75553">
    <property type="entry name" value="Smc hinge domain"/>
    <property type="match status" value="1"/>
</dbReference>
<dbReference type="InterPro" id="IPR036277">
    <property type="entry name" value="SMC_hinge_sf"/>
</dbReference>
<feature type="coiled-coil region" evidence="11">
    <location>
        <begin position="1054"/>
        <end position="1081"/>
    </location>
</feature>
<dbReference type="InterPro" id="IPR010935">
    <property type="entry name" value="SMC_hinge"/>
</dbReference>
<evidence type="ECO:0000259" key="13">
    <source>
        <dbReference type="SMART" id="SM00968"/>
    </source>
</evidence>
<organism evidence="14 15">
    <name type="scientific">Phlyctema vagabunda</name>
    <dbReference type="NCBI Taxonomy" id="108571"/>
    <lineage>
        <taxon>Eukaryota</taxon>
        <taxon>Fungi</taxon>
        <taxon>Dikarya</taxon>
        <taxon>Ascomycota</taxon>
        <taxon>Pezizomycotina</taxon>
        <taxon>Leotiomycetes</taxon>
        <taxon>Helotiales</taxon>
        <taxon>Dermateaceae</taxon>
        <taxon>Phlyctema</taxon>
    </lineage>
</organism>
<dbReference type="InterPro" id="IPR028468">
    <property type="entry name" value="Smc1_ABC"/>
</dbReference>
<evidence type="ECO:0000256" key="10">
    <source>
        <dbReference type="PIRNR" id="PIRNR005719"/>
    </source>
</evidence>
<keyword evidence="8 10" id="KW-0539">Nucleus</keyword>
<evidence type="ECO:0000256" key="12">
    <source>
        <dbReference type="SAM" id="MobiDB-lite"/>
    </source>
</evidence>
<proteinExistence type="inferred from homology"/>
<feature type="domain" description="SMC hinge" evidence="13">
    <location>
        <begin position="545"/>
        <end position="660"/>
    </location>
</feature>
<name>A0ABR4P7V0_9HELO</name>
<dbReference type="InterPro" id="IPR003395">
    <property type="entry name" value="RecF/RecN/SMC_N"/>
</dbReference>
<keyword evidence="15" id="KW-1185">Reference proteome</keyword>